<reference evidence="1 2" key="1">
    <citation type="journal article" date="2020" name="Cell">
        <title>Large-Scale Comparative Analyses of Tick Genomes Elucidate Their Genetic Diversity and Vector Capacities.</title>
        <authorList>
            <consortium name="Tick Genome and Microbiome Consortium (TIGMIC)"/>
            <person name="Jia N."/>
            <person name="Wang J."/>
            <person name="Shi W."/>
            <person name="Du L."/>
            <person name="Sun Y."/>
            <person name="Zhan W."/>
            <person name="Jiang J.F."/>
            <person name="Wang Q."/>
            <person name="Zhang B."/>
            <person name="Ji P."/>
            <person name="Bell-Sakyi L."/>
            <person name="Cui X.M."/>
            <person name="Yuan T.T."/>
            <person name="Jiang B.G."/>
            <person name="Yang W.F."/>
            <person name="Lam T.T."/>
            <person name="Chang Q.C."/>
            <person name="Ding S.J."/>
            <person name="Wang X.J."/>
            <person name="Zhu J.G."/>
            <person name="Ruan X.D."/>
            <person name="Zhao L."/>
            <person name="Wei J.T."/>
            <person name="Ye R.Z."/>
            <person name="Que T.C."/>
            <person name="Du C.H."/>
            <person name="Zhou Y.H."/>
            <person name="Cheng J.X."/>
            <person name="Dai P.F."/>
            <person name="Guo W.B."/>
            <person name="Han X.H."/>
            <person name="Huang E.J."/>
            <person name="Li L.F."/>
            <person name="Wei W."/>
            <person name="Gao Y.C."/>
            <person name="Liu J.Z."/>
            <person name="Shao H.Z."/>
            <person name="Wang X."/>
            <person name="Wang C.C."/>
            <person name="Yang T.C."/>
            <person name="Huo Q.B."/>
            <person name="Li W."/>
            <person name="Chen H.Y."/>
            <person name="Chen S.E."/>
            <person name="Zhou L.G."/>
            <person name="Ni X.B."/>
            <person name="Tian J.H."/>
            <person name="Sheng Y."/>
            <person name="Liu T."/>
            <person name="Pan Y.S."/>
            <person name="Xia L.Y."/>
            <person name="Li J."/>
            <person name="Zhao F."/>
            <person name="Cao W.C."/>
        </authorList>
    </citation>
    <scope>NUCLEOTIDE SEQUENCE [LARGE SCALE GENOMIC DNA]</scope>
    <source>
        <strain evidence="1">Iper-2018</strain>
    </source>
</reference>
<evidence type="ECO:0000313" key="1">
    <source>
        <dbReference type="EMBL" id="KAG0422838.1"/>
    </source>
</evidence>
<accession>A0AC60PP81</accession>
<organism evidence="1 2">
    <name type="scientific">Ixodes persulcatus</name>
    <name type="common">Taiga tick</name>
    <dbReference type="NCBI Taxonomy" id="34615"/>
    <lineage>
        <taxon>Eukaryota</taxon>
        <taxon>Metazoa</taxon>
        <taxon>Ecdysozoa</taxon>
        <taxon>Arthropoda</taxon>
        <taxon>Chelicerata</taxon>
        <taxon>Arachnida</taxon>
        <taxon>Acari</taxon>
        <taxon>Parasitiformes</taxon>
        <taxon>Ixodida</taxon>
        <taxon>Ixodoidea</taxon>
        <taxon>Ixodidae</taxon>
        <taxon>Ixodinae</taxon>
        <taxon>Ixodes</taxon>
    </lineage>
</organism>
<keyword evidence="2" id="KW-1185">Reference proteome</keyword>
<sequence>MLSNSRATCCSLPVLSDNPVTSWNQQHNMDDNENVASPDLARCQAIRPASRSSSTDDRHATPQTPQTARKAAKHAGVSPTRCQSLAHGDGAVE</sequence>
<proteinExistence type="predicted"/>
<dbReference type="Proteomes" id="UP000805193">
    <property type="component" value="Unassembled WGS sequence"/>
</dbReference>
<evidence type="ECO:0000313" key="2">
    <source>
        <dbReference type="Proteomes" id="UP000805193"/>
    </source>
</evidence>
<name>A0AC60PP81_IXOPE</name>
<comment type="caution">
    <text evidence="1">The sequence shown here is derived from an EMBL/GenBank/DDBJ whole genome shotgun (WGS) entry which is preliminary data.</text>
</comment>
<gene>
    <name evidence="1" type="ORF">HPB47_001360</name>
</gene>
<dbReference type="EMBL" id="JABSTQ010010175">
    <property type="protein sequence ID" value="KAG0422838.1"/>
    <property type="molecule type" value="Genomic_DNA"/>
</dbReference>
<protein>
    <submittedName>
        <fullName evidence="1">Uncharacterized protein</fullName>
    </submittedName>
</protein>